<dbReference type="PANTHER" id="PTHR47814:SF1">
    <property type="entry name" value="PEPTIDYL-TRNA HYDROLASE ARFB"/>
    <property type="match status" value="1"/>
</dbReference>
<comment type="similarity">
    <text evidence="1">Belongs to the prokaryotic/mitochondrial release factor family.</text>
</comment>
<dbReference type="RefSeq" id="WP_203108026.1">
    <property type="nucleotide sequence ID" value="NZ_JADOBG010000003.1"/>
</dbReference>
<keyword evidence="5" id="KW-1185">Reference proteome</keyword>
<protein>
    <submittedName>
        <fullName evidence="4">Aminoacyl-tRNA hydrolase</fullName>
        <ecNumber evidence="4">3.1.1.29</ecNumber>
    </submittedName>
</protein>
<organism evidence="4 5">
    <name type="scientific">Legionella bononiensis</name>
    <dbReference type="NCBI Taxonomy" id="2793102"/>
    <lineage>
        <taxon>Bacteria</taxon>
        <taxon>Pseudomonadati</taxon>
        <taxon>Pseudomonadota</taxon>
        <taxon>Gammaproteobacteria</taxon>
        <taxon>Legionellales</taxon>
        <taxon>Legionellaceae</taxon>
        <taxon>Legionella</taxon>
    </lineage>
</organism>
<dbReference type="GO" id="GO:0004045">
    <property type="term" value="F:peptidyl-tRNA hydrolase activity"/>
    <property type="evidence" value="ECO:0007669"/>
    <property type="project" value="UniProtKB-EC"/>
</dbReference>
<sequence length="136" mass="15654">MLKITTHVFIPIEEIELTPIRAQGAGGQHVNKNSTAIHLRFDIHKSTLPEEYKSRLMLLNDYRITAEGLIIIKAQRYKSQEQNKSDALQRLIGIIKKASYAPKKRRETKPSKSSITKRLDRKTLRGTIKKLRQPPL</sequence>
<accession>A0ABS1WCQ9</accession>
<evidence type="ECO:0000259" key="3">
    <source>
        <dbReference type="PROSITE" id="PS00745"/>
    </source>
</evidence>
<evidence type="ECO:0000256" key="2">
    <source>
        <dbReference type="SAM" id="MobiDB-lite"/>
    </source>
</evidence>
<proteinExistence type="inferred from homology"/>
<feature type="compositionally biased region" description="Basic residues" evidence="2">
    <location>
        <begin position="127"/>
        <end position="136"/>
    </location>
</feature>
<dbReference type="SUPFAM" id="SSF75620">
    <property type="entry name" value="Release factor"/>
    <property type="match status" value="1"/>
</dbReference>
<dbReference type="Gene3D" id="3.30.160.20">
    <property type="match status" value="1"/>
</dbReference>
<reference evidence="4 5" key="1">
    <citation type="submission" date="2020-12" db="EMBL/GenBank/DDBJ databases">
        <title>WGS of Legionella: environmental sample.</title>
        <authorList>
            <person name="Cristino S."/>
            <person name="Girolamini L."/>
            <person name="Salaris S."/>
            <person name="Pascale M.R."/>
            <person name="Mazzotta M."/>
            <person name="Orsini M."/>
            <person name="Grottola A."/>
        </authorList>
    </citation>
    <scope>NUCLEOTIDE SEQUENCE [LARGE SCALE GENOMIC DNA]</scope>
    <source>
        <strain evidence="4 5">30cs62</strain>
    </source>
</reference>
<dbReference type="Pfam" id="PF00472">
    <property type="entry name" value="RF-1"/>
    <property type="match status" value="1"/>
</dbReference>
<dbReference type="InterPro" id="IPR000352">
    <property type="entry name" value="Pep_chain_release_fac_I"/>
</dbReference>
<dbReference type="Proteomes" id="UP000809910">
    <property type="component" value="Unassembled WGS sequence"/>
</dbReference>
<dbReference type="EMBL" id="JADWVN010000021">
    <property type="protein sequence ID" value="MBL7527144.1"/>
    <property type="molecule type" value="Genomic_DNA"/>
</dbReference>
<dbReference type="EC" id="3.1.1.29" evidence="4"/>
<evidence type="ECO:0000313" key="5">
    <source>
        <dbReference type="Proteomes" id="UP000809910"/>
    </source>
</evidence>
<dbReference type="PANTHER" id="PTHR47814">
    <property type="entry name" value="PEPTIDYL-TRNA HYDROLASE ARFB"/>
    <property type="match status" value="1"/>
</dbReference>
<dbReference type="PROSITE" id="PS00745">
    <property type="entry name" value="RF_PROK_I"/>
    <property type="match status" value="1"/>
</dbReference>
<gene>
    <name evidence="4" type="primary">arfB</name>
    <name evidence="4" type="ORF">I5282_11240</name>
</gene>
<feature type="domain" description="Prokaryotic-type class I peptide chain release factors" evidence="3">
    <location>
        <begin position="21"/>
        <end position="37"/>
    </location>
</feature>
<comment type="caution">
    <text evidence="4">The sequence shown here is derived from an EMBL/GenBank/DDBJ whole genome shotgun (WGS) entry which is preliminary data.</text>
</comment>
<feature type="region of interest" description="Disordered" evidence="2">
    <location>
        <begin position="102"/>
        <end position="136"/>
    </location>
</feature>
<keyword evidence="4" id="KW-0378">Hydrolase</keyword>
<name>A0ABS1WCQ9_9GAMM</name>
<dbReference type="NCBIfam" id="NF006718">
    <property type="entry name" value="PRK09256.1"/>
    <property type="match status" value="1"/>
</dbReference>
<evidence type="ECO:0000313" key="4">
    <source>
        <dbReference type="EMBL" id="MBL7527144.1"/>
    </source>
</evidence>
<evidence type="ECO:0000256" key="1">
    <source>
        <dbReference type="ARBA" id="ARBA00010835"/>
    </source>
</evidence>
<dbReference type="InterPro" id="IPR045853">
    <property type="entry name" value="Pep_chain_release_fac_I_sf"/>
</dbReference>